<dbReference type="InterPro" id="IPR051760">
    <property type="entry name" value="KMT5A"/>
</dbReference>
<sequence>MAGIRPRRAKKKPEQEAVYYASMCKDKGGFVSKYINSFKGRGVFTSSHFHKGDFLIEYRGDVINKEDYERRLKLYDNALEVFLFEFRFNGKQLWVDAAKEDDSLGRLVNDDHVNPNSKIKIITVDKKPHLCLFAINDISPGEEIRYNYGDSEWPWRYQVTSETEEPASLVCGDNRILCV</sequence>
<evidence type="ECO:0000313" key="3">
    <source>
        <dbReference type="Proteomes" id="UP001059041"/>
    </source>
</evidence>
<accession>A0A9W7T5W8</accession>
<dbReference type="GO" id="GO:0005634">
    <property type="term" value="C:nucleus"/>
    <property type="evidence" value="ECO:0007669"/>
    <property type="project" value="TreeGrafter"/>
</dbReference>
<dbReference type="PANTHER" id="PTHR46167">
    <property type="entry name" value="N-LYSINE METHYLTRANSFERASE KMT5A"/>
    <property type="match status" value="1"/>
</dbReference>
<gene>
    <name evidence="2" type="ORF">IRJ41_003024</name>
</gene>
<comment type="caution">
    <text evidence="2">The sequence shown here is derived from an EMBL/GenBank/DDBJ whole genome shotgun (WGS) entry which is preliminary data.</text>
</comment>
<dbReference type="GO" id="GO:0042799">
    <property type="term" value="F:histone H4K20 methyltransferase activity"/>
    <property type="evidence" value="ECO:0007669"/>
    <property type="project" value="TreeGrafter"/>
</dbReference>
<dbReference type="AlphaFoldDB" id="A0A9W7T5W8"/>
<dbReference type="InterPro" id="IPR001214">
    <property type="entry name" value="SET_dom"/>
</dbReference>
<organism evidence="2 3">
    <name type="scientific">Triplophysa rosa</name>
    <name type="common">Cave loach</name>
    <dbReference type="NCBI Taxonomy" id="992332"/>
    <lineage>
        <taxon>Eukaryota</taxon>
        <taxon>Metazoa</taxon>
        <taxon>Chordata</taxon>
        <taxon>Craniata</taxon>
        <taxon>Vertebrata</taxon>
        <taxon>Euteleostomi</taxon>
        <taxon>Actinopterygii</taxon>
        <taxon>Neopterygii</taxon>
        <taxon>Teleostei</taxon>
        <taxon>Ostariophysi</taxon>
        <taxon>Cypriniformes</taxon>
        <taxon>Nemacheilidae</taxon>
        <taxon>Triplophysa</taxon>
    </lineage>
</organism>
<evidence type="ECO:0000313" key="2">
    <source>
        <dbReference type="EMBL" id="KAI7790856.1"/>
    </source>
</evidence>
<feature type="domain" description="SET" evidence="1">
    <location>
        <begin position="25"/>
        <end position="155"/>
    </location>
</feature>
<dbReference type="InterPro" id="IPR046341">
    <property type="entry name" value="SET_dom_sf"/>
</dbReference>
<reference evidence="2" key="1">
    <citation type="submission" date="2021-02" db="EMBL/GenBank/DDBJ databases">
        <title>Comparative genomics reveals that relaxation of natural selection precedes convergent phenotypic evolution of cavefish.</title>
        <authorList>
            <person name="Peng Z."/>
        </authorList>
    </citation>
    <scope>NUCLEOTIDE SEQUENCE</scope>
    <source>
        <tissue evidence="2">Muscle</tissue>
    </source>
</reference>
<keyword evidence="3" id="KW-1185">Reference proteome</keyword>
<dbReference type="Gene3D" id="2.170.270.10">
    <property type="entry name" value="SET domain"/>
    <property type="match status" value="1"/>
</dbReference>
<proteinExistence type="predicted"/>
<dbReference type="Pfam" id="PF00856">
    <property type="entry name" value="SET"/>
    <property type="match status" value="1"/>
</dbReference>
<keyword evidence="2" id="KW-0808">Transferase</keyword>
<keyword evidence="2" id="KW-0489">Methyltransferase</keyword>
<dbReference type="EMBL" id="JAFHDT010000025">
    <property type="protein sequence ID" value="KAI7790856.1"/>
    <property type="molecule type" value="Genomic_DNA"/>
</dbReference>
<dbReference type="SMART" id="SM00317">
    <property type="entry name" value="SET"/>
    <property type="match status" value="1"/>
</dbReference>
<evidence type="ECO:0000259" key="1">
    <source>
        <dbReference type="SMART" id="SM00317"/>
    </source>
</evidence>
<dbReference type="OrthoDB" id="16287at2759"/>
<dbReference type="GO" id="GO:0006357">
    <property type="term" value="P:regulation of transcription by RNA polymerase II"/>
    <property type="evidence" value="ECO:0007669"/>
    <property type="project" value="TreeGrafter"/>
</dbReference>
<dbReference type="SUPFAM" id="SSF82199">
    <property type="entry name" value="SET domain"/>
    <property type="match status" value="1"/>
</dbReference>
<dbReference type="GO" id="GO:0043516">
    <property type="term" value="P:regulation of DNA damage response, signal transduction by p53 class mediator"/>
    <property type="evidence" value="ECO:0007669"/>
    <property type="project" value="TreeGrafter"/>
</dbReference>
<dbReference type="GO" id="GO:0032259">
    <property type="term" value="P:methylation"/>
    <property type="evidence" value="ECO:0007669"/>
    <property type="project" value="UniProtKB-KW"/>
</dbReference>
<dbReference type="Proteomes" id="UP001059041">
    <property type="component" value="Linkage Group LG25"/>
</dbReference>
<name>A0A9W7T5W8_TRIRA</name>
<dbReference type="GO" id="GO:0005700">
    <property type="term" value="C:polytene chromosome"/>
    <property type="evidence" value="ECO:0007669"/>
    <property type="project" value="TreeGrafter"/>
</dbReference>
<dbReference type="PANTHER" id="PTHR46167:SF1">
    <property type="entry name" value="N-LYSINE METHYLTRANSFERASE KMT5A"/>
    <property type="match status" value="1"/>
</dbReference>
<protein>
    <submittedName>
        <fullName evidence="2">N-lysine methyltransferase SETD8-A-like</fullName>
    </submittedName>
</protein>